<comment type="similarity">
    <text evidence="2">Belongs to the complex I subunit 2 family.</text>
</comment>
<dbReference type="GO" id="GO:0016020">
    <property type="term" value="C:membrane"/>
    <property type="evidence" value="ECO:0007669"/>
    <property type="project" value="UniProtKB-SubCell"/>
</dbReference>
<feature type="transmembrane region" description="Helical" evidence="10">
    <location>
        <begin position="78"/>
        <end position="97"/>
    </location>
</feature>
<feature type="transmembrane region" description="Helical" evidence="10">
    <location>
        <begin position="341"/>
        <end position="362"/>
    </location>
</feature>
<feature type="transmembrane region" description="Helical" evidence="10">
    <location>
        <begin position="133"/>
        <end position="152"/>
    </location>
</feature>
<feature type="transmembrane region" description="Helical" evidence="10">
    <location>
        <begin position="241"/>
        <end position="264"/>
    </location>
</feature>
<evidence type="ECO:0000256" key="10">
    <source>
        <dbReference type="SAM" id="Phobius"/>
    </source>
</evidence>
<feature type="transmembrane region" description="Helical" evidence="10">
    <location>
        <begin position="310"/>
        <end position="334"/>
    </location>
</feature>
<evidence type="ECO:0000256" key="1">
    <source>
        <dbReference type="ARBA" id="ARBA00004141"/>
    </source>
</evidence>
<dbReference type="GO" id="GO:0008137">
    <property type="term" value="F:NADH dehydrogenase (ubiquinone) activity"/>
    <property type="evidence" value="ECO:0007669"/>
    <property type="project" value="UniProtKB-EC"/>
</dbReference>
<feature type="transmembrane region" description="Helical" evidence="10">
    <location>
        <begin position="158"/>
        <end position="176"/>
    </location>
</feature>
<feature type="transmembrane region" description="Helical" evidence="10">
    <location>
        <begin position="276"/>
        <end position="298"/>
    </location>
</feature>
<feature type="transmembrane region" description="Helical" evidence="10">
    <location>
        <begin position="429"/>
        <end position="451"/>
    </location>
</feature>
<name>A0A192ID64_XYLBA</name>
<comment type="subcellular location">
    <subcellularLocation>
        <location evidence="1">Membrane</location>
        <topology evidence="1">Multi-pass membrane protein</topology>
    </subcellularLocation>
</comment>
<geneLocation type="mitochondrion" evidence="12"/>
<keyword evidence="7 10" id="KW-0472">Membrane</keyword>
<keyword evidence="6 10" id="KW-1133">Transmembrane helix</keyword>
<dbReference type="PANTHER" id="PTHR22773">
    <property type="entry name" value="NADH DEHYDROGENASE"/>
    <property type="match status" value="1"/>
</dbReference>
<protein>
    <recommendedName>
        <fullName evidence="4">NADH-ubiquinone oxidoreductase chain 2</fullName>
        <ecNumber evidence="3">7.1.1.2</ecNumber>
    </recommendedName>
    <alternativeName>
        <fullName evidence="8">NADH dehydrogenase subunit 2</fullName>
    </alternativeName>
</protein>
<proteinExistence type="inferred from homology"/>
<feature type="domain" description="NADH:quinone oxidoreductase/Mrp antiporter transmembrane" evidence="11">
    <location>
        <begin position="153"/>
        <end position="479"/>
    </location>
</feature>
<dbReference type="RefSeq" id="YP_009266683.1">
    <property type="nucleotide sequence ID" value="NC_030600.1"/>
</dbReference>
<dbReference type="EC" id="7.1.1.2" evidence="3"/>
<reference evidence="12" key="1">
    <citation type="submission" date="2016-05" db="EMBL/GenBank/DDBJ databases">
        <title>Mitochondrial genome of Cladophialophora bantiana.</title>
        <authorList>
            <person name="Greninger A.L."/>
            <person name="Naccache S.N."/>
            <person name="Cunningham G."/>
            <person name="Miller S."/>
            <person name="Chiu C.Y."/>
        </authorList>
    </citation>
    <scope>NUCLEOTIDE SEQUENCE</scope>
</reference>
<dbReference type="Pfam" id="PF00361">
    <property type="entry name" value="Proton_antipo_M"/>
    <property type="match status" value="1"/>
</dbReference>
<dbReference type="InterPro" id="IPR010096">
    <property type="entry name" value="NADH-Q_OxRdtase_suN/2"/>
</dbReference>
<dbReference type="HAMAP" id="MF_00445">
    <property type="entry name" value="NDH1_NuoN_1"/>
    <property type="match status" value="1"/>
</dbReference>
<feature type="transmembrane region" description="Helical" evidence="10">
    <location>
        <begin position="508"/>
        <end position="529"/>
    </location>
</feature>
<evidence type="ECO:0000256" key="2">
    <source>
        <dbReference type="ARBA" id="ARBA00007012"/>
    </source>
</evidence>
<evidence type="ECO:0000313" key="12">
    <source>
        <dbReference type="EMBL" id="ANK79136.1"/>
    </source>
</evidence>
<keyword evidence="5 10" id="KW-0812">Transmembrane</keyword>
<dbReference type="GO" id="GO:0042773">
    <property type="term" value="P:ATP synthesis coupled electron transport"/>
    <property type="evidence" value="ECO:0007669"/>
    <property type="project" value="InterPro"/>
</dbReference>
<feature type="transmembrane region" description="Helical" evidence="10">
    <location>
        <begin position="6"/>
        <end position="26"/>
    </location>
</feature>
<evidence type="ECO:0000256" key="4">
    <source>
        <dbReference type="ARBA" id="ARBA00021008"/>
    </source>
</evidence>
<dbReference type="GeneID" id="32984589"/>
<feature type="transmembrane region" description="Helical" evidence="10">
    <location>
        <begin position="368"/>
        <end position="397"/>
    </location>
</feature>
<evidence type="ECO:0000259" key="11">
    <source>
        <dbReference type="Pfam" id="PF00361"/>
    </source>
</evidence>
<dbReference type="AlphaFoldDB" id="A0A192ID64"/>
<evidence type="ECO:0000256" key="7">
    <source>
        <dbReference type="ARBA" id="ARBA00023136"/>
    </source>
</evidence>
<evidence type="ECO:0000256" key="5">
    <source>
        <dbReference type="ARBA" id="ARBA00022692"/>
    </source>
</evidence>
<sequence>MYIYIYTNKHMILTFLLLLLFSNGLSNRPDTSILYSRIGILIVFYSIMSSYTTLYITYLEKGIGLYGGLFNITAVTQVFQIFILLICGIILLMTAFYPRKKYIGDSNTMIDVIFKKVKEYTNIINKTSEQFTLIEYTLIIIFVISGAMLLLASGDLGSLYLCIELQSFSLYIISSMHRNSESSTGSALTYFLLGGLASCFILLGIGLIYANSGLTNLDGIYSIISDSEKYTEYSTWYMHSYIFYSLLLISVGLLFKIGAAPFHWWSPDVYDGVPTIVTTFIVIFGKLAILVLFLELVQYTSCLLQSTIQYYSWTTSLSISCFLSLIIGTILGLTQTRIKRLLAYSTISHLGFILLALIVHNIDSYQAYIFYIIQYIITNVNVFIILVAIGFSLYLYYTNISEYNNLQEKNNSPIQLISQLKGYFSINPILALCLVITMFSFIGLPPLVGFFGKQMVLTTALDNNKIILVLVGVLTSVIGAVYYLTVVKTIYFDKSQYEKTYMYIDISLSNTYSITLSIINLGIISFIFMPNEILNLCNLLSIITFSIS</sequence>
<comment type="catalytic activity">
    <reaction evidence="9">
        <text>a ubiquinone + NADH + 5 H(+)(in) = a ubiquinol + NAD(+) + 4 H(+)(out)</text>
        <dbReference type="Rhea" id="RHEA:29091"/>
        <dbReference type="Rhea" id="RHEA-COMP:9565"/>
        <dbReference type="Rhea" id="RHEA-COMP:9566"/>
        <dbReference type="ChEBI" id="CHEBI:15378"/>
        <dbReference type="ChEBI" id="CHEBI:16389"/>
        <dbReference type="ChEBI" id="CHEBI:17976"/>
        <dbReference type="ChEBI" id="CHEBI:57540"/>
        <dbReference type="ChEBI" id="CHEBI:57945"/>
        <dbReference type="EC" id="7.1.1.2"/>
    </reaction>
</comment>
<organism evidence="12">
    <name type="scientific">Xylohypha bantiana</name>
    <dbReference type="NCBI Taxonomy" id="89940"/>
    <lineage>
        <taxon>Eukaryota</taxon>
        <taxon>Fungi</taxon>
        <taxon>Dikarya</taxon>
        <taxon>Ascomycota</taxon>
        <taxon>Pezizomycotina</taxon>
        <taxon>Eurotiomycetes</taxon>
        <taxon>Chaetothyriomycetidae</taxon>
        <taxon>Chaetothyriales</taxon>
        <taxon>Herpotrichiellaceae</taxon>
        <taxon>Cladophialophora</taxon>
    </lineage>
</organism>
<evidence type="ECO:0000256" key="3">
    <source>
        <dbReference type="ARBA" id="ARBA00012944"/>
    </source>
</evidence>
<feature type="transmembrane region" description="Helical" evidence="10">
    <location>
        <begin position="466"/>
        <end position="487"/>
    </location>
</feature>
<feature type="transmembrane region" description="Helical" evidence="10">
    <location>
        <begin position="38"/>
        <end position="58"/>
    </location>
</feature>
<evidence type="ECO:0000256" key="9">
    <source>
        <dbReference type="ARBA" id="ARBA00049551"/>
    </source>
</evidence>
<evidence type="ECO:0000256" key="8">
    <source>
        <dbReference type="ARBA" id="ARBA00031028"/>
    </source>
</evidence>
<feature type="transmembrane region" description="Helical" evidence="10">
    <location>
        <begin position="188"/>
        <end position="210"/>
    </location>
</feature>
<evidence type="ECO:0000256" key="6">
    <source>
        <dbReference type="ARBA" id="ARBA00022989"/>
    </source>
</evidence>
<keyword evidence="12" id="KW-0496">Mitochondrion</keyword>
<dbReference type="InterPro" id="IPR001750">
    <property type="entry name" value="ND/Mrp_TM"/>
</dbReference>
<dbReference type="EMBL" id="KX257489">
    <property type="protein sequence ID" value="ANK79136.1"/>
    <property type="molecule type" value="Genomic_DNA"/>
</dbReference>
<accession>A0A192ID64</accession>
<gene>
    <name evidence="12" type="primary">nad2</name>
</gene>